<name>A0ABW5ADT4_9RHOB</name>
<proteinExistence type="predicted"/>
<dbReference type="Proteomes" id="UP001597413">
    <property type="component" value="Unassembled WGS sequence"/>
</dbReference>
<dbReference type="EMBL" id="JBHUIX010000018">
    <property type="protein sequence ID" value="MFD2175676.1"/>
    <property type="molecule type" value="Genomic_DNA"/>
</dbReference>
<keyword evidence="3" id="KW-1185">Reference proteome</keyword>
<accession>A0ABW5ADT4</accession>
<comment type="caution">
    <text evidence="2">The sequence shown here is derived from an EMBL/GenBank/DDBJ whole genome shotgun (WGS) entry which is preliminary data.</text>
</comment>
<protein>
    <recommendedName>
        <fullName evidence="4">Single-stranded DNA-binding protein</fullName>
    </recommendedName>
</protein>
<evidence type="ECO:0000256" key="1">
    <source>
        <dbReference type="SAM" id="MobiDB-lite"/>
    </source>
</evidence>
<organism evidence="2 3">
    <name type="scientific">Rhodobacter lacus</name>
    <dbReference type="NCBI Taxonomy" id="1641972"/>
    <lineage>
        <taxon>Bacteria</taxon>
        <taxon>Pseudomonadati</taxon>
        <taxon>Pseudomonadota</taxon>
        <taxon>Alphaproteobacteria</taxon>
        <taxon>Rhodobacterales</taxon>
        <taxon>Rhodobacter group</taxon>
        <taxon>Rhodobacter</taxon>
    </lineage>
</organism>
<reference evidence="3" key="1">
    <citation type="journal article" date="2019" name="Int. J. Syst. Evol. Microbiol.">
        <title>The Global Catalogue of Microorganisms (GCM) 10K type strain sequencing project: providing services to taxonomists for standard genome sequencing and annotation.</title>
        <authorList>
            <consortium name="The Broad Institute Genomics Platform"/>
            <consortium name="The Broad Institute Genome Sequencing Center for Infectious Disease"/>
            <person name="Wu L."/>
            <person name="Ma J."/>
        </authorList>
    </citation>
    <scope>NUCLEOTIDE SEQUENCE [LARGE SCALE GENOMIC DNA]</scope>
    <source>
        <strain evidence="3">CCUG 55131</strain>
    </source>
</reference>
<sequence>MTERDNTNSGVVFTPHDNQLLSAQGKLNVYGADKRLVVVHEPIKRDGGPELVVYQRIGVLFRNDRKDNDRAPDFSGPVDLPEGHRLAAWTGEKDGRRYMSLKLSKKEGDGQGGGYNGGRGQQRDDGWGRSSGQQNAYSGGSANTGGQGGYYDDDIPF</sequence>
<feature type="region of interest" description="Disordered" evidence="1">
    <location>
        <begin position="103"/>
        <end position="157"/>
    </location>
</feature>
<dbReference type="RefSeq" id="WP_377392938.1">
    <property type="nucleotide sequence ID" value="NZ_JBHUIX010000018.1"/>
</dbReference>
<gene>
    <name evidence="2" type="ORF">ACFSM0_16400</name>
</gene>
<feature type="compositionally biased region" description="Gly residues" evidence="1">
    <location>
        <begin position="110"/>
        <end position="120"/>
    </location>
</feature>
<evidence type="ECO:0000313" key="2">
    <source>
        <dbReference type="EMBL" id="MFD2175676.1"/>
    </source>
</evidence>
<evidence type="ECO:0000313" key="3">
    <source>
        <dbReference type="Proteomes" id="UP001597413"/>
    </source>
</evidence>
<evidence type="ECO:0008006" key="4">
    <source>
        <dbReference type="Google" id="ProtNLM"/>
    </source>
</evidence>